<evidence type="ECO:0000313" key="2">
    <source>
        <dbReference type="Proteomes" id="UP000176187"/>
    </source>
</evidence>
<accession>A0A1F6WXA1</accession>
<protein>
    <submittedName>
        <fullName evidence="1">Uncharacterized protein</fullName>
    </submittedName>
</protein>
<dbReference type="Proteomes" id="UP000176187">
    <property type="component" value="Unassembled WGS sequence"/>
</dbReference>
<gene>
    <name evidence="1" type="ORF">A3A05_00075</name>
</gene>
<name>A0A1F6WXA1_9BACT</name>
<reference evidence="1 2" key="1">
    <citation type="journal article" date="2016" name="Nat. Commun.">
        <title>Thousands of microbial genomes shed light on interconnected biogeochemical processes in an aquifer system.</title>
        <authorList>
            <person name="Anantharaman K."/>
            <person name="Brown C.T."/>
            <person name="Hug L.A."/>
            <person name="Sharon I."/>
            <person name="Castelle C.J."/>
            <person name="Probst A.J."/>
            <person name="Thomas B.C."/>
            <person name="Singh A."/>
            <person name="Wilkins M.J."/>
            <person name="Karaoz U."/>
            <person name="Brodie E.L."/>
            <person name="Williams K.H."/>
            <person name="Hubbard S.S."/>
            <person name="Banfield J.F."/>
        </authorList>
    </citation>
    <scope>NUCLEOTIDE SEQUENCE [LARGE SCALE GENOMIC DNA]</scope>
</reference>
<proteinExistence type="predicted"/>
<dbReference type="STRING" id="1801774.A3A05_00075"/>
<sequence length="576" mass="68067">MKTETKNCQNCKKDFIIEPDDLDFYQKIKVPLPTFCSECRLQRRLMVRNERNMYHRECGLCKKSIISMYSADKPFPVYCSPCWWSDKWDAMRYSMDYDWGQSFFSQFQTLLNKLPRPALIVSNTKNCDYCNYFADGKECYLCFGSINVENCLYGSPYESKYCVDTYLARECEYCYECIDCEKLSNCLFAQDCSSSFNLIYCFDCKNCQDCIGCVGLRGQKYNIFNKPYTKEKYIVERDKMLSNGRSAFEEINKKFKGLKLSTPHIYSTFIQSVDFSGDHIMHSKNVKHCFDIKRCKDASYCIRMIDGKDVHDANYCEFMELCYEYIGFWKTSQTVFSNTCGDSNNLVYSDFCSGSSNLFGCIGLRSKHYCILNKQYTKEEYQEMISKIIKQMNDLPYIDKKGRIYKYGEFFPSELSPFSYNETVAQEYFPLSKEDALKRGYKWKDKEERNYKIDIKKEDIPSDAKDIREEIISKVIECSHKGKCNEQCTEAFKIIPEEFSFYKRMGLPLPLFCPNCRHYQRLSQRNPFKLWRRKCMCGKEGHNNHSGECNVDFETSYALHRSEVIYCEKCYQQEVY</sequence>
<dbReference type="AlphaFoldDB" id="A0A1F6WXA1"/>
<organism evidence="1 2">
    <name type="scientific">Candidatus Nomurabacteria bacterium RIFCSPLOWO2_01_FULL_41_12</name>
    <dbReference type="NCBI Taxonomy" id="1801774"/>
    <lineage>
        <taxon>Bacteria</taxon>
        <taxon>Candidatus Nomuraibacteriota</taxon>
    </lineage>
</organism>
<dbReference type="EMBL" id="MFUY01000004">
    <property type="protein sequence ID" value="OGI86511.1"/>
    <property type="molecule type" value="Genomic_DNA"/>
</dbReference>
<comment type="caution">
    <text evidence="1">The sequence shown here is derived from an EMBL/GenBank/DDBJ whole genome shotgun (WGS) entry which is preliminary data.</text>
</comment>
<evidence type="ECO:0000313" key="1">
    <source>
        <dbReference type="EMBL" id="OGI86511.1"/>
    </source>
</evidence>